<protein>
    <submittedName>
        <fullName evidence="1">Uncharacterized protein</fullName>
    </submittedName>
</protein>
<gene>
    <name evidence="1" type="ORF">MNBD_GAMMA18-582</name>
</gene>
<dbReference type="EMBL" id="UOFP01000308">
    <property type="protein sequence ID" value="VAW90102.1"/>
    <property type="molecule type" value="Genomic_DNA"/>
</dbReference>
<name>A0A3B0ZRP3_9ZZZZ</name>
<evidence type="ECO:0000313" key="1">
    <source>
        <dbReference type="EMBL" id="VAW90102.1"/>
    </source>
</evidence>
<accession>A0A3B0ZRP3</accession>
<proteinExistence type="predicted"/>
<reference evidence="1" key="1">
    <citation type="submission" date="2018-06" db="EMBL/GenBank/DDBJ databases">
        <authorList>
            <person name="Zhirakovskaya E."/>
        </authorList>
    </citation>
    <scope>NUCLEOTIDE SEQUENCE</scope>
</reference>
<organism evidence="1">
    <name type="scientific">hydrothermal vent metagenome</name>
    <dbReference type="NCBI Taxonomy" id="652676"/>
    <lineage>
        <taxon>unclassified sequences</taxon>
        <taxon>metagenomes</taxon>
        <taxon>ecological metagenomes</taxon>
    </lineage>
</organism>
<dbReference type="AlphaFoldDB" id="A0A3B0ZRP3"/>
<sequence length="306" mass="35243">MDFKIEETLPTVFSGHSSEKEEQFLLACEWMESLGINYTRTRFGEYKKDFALFFNPNRKNIPTDDLELANEFYVFMQAQMEVVQLIRLMNTYQDKACEGFLNTFKKTMSGRKLRREAINATQDPARDFAFELSVASRFIKGGFTVDLSDRADLVVDINGKKLFVECKRIRSEKKLKPRVNHANTQIEKRLKKCVSNKPRGVVALDLTDIINPMSSIVVYSDIKEFYRASVDTIEEYVIKKSEILKSKYDKRCLGILCEKTSIGFLIGEEAPVIGHARSATFLNYGDNRNNKEFVDEFLPKIGNQNI</sequence>